<dbReference type="SUPFAM" id="SSF46785">
    <property type="entry name" value="Winged helix' DNA-binding domain"/>
    <property type="match status" value="1"/>
</dbReference>
<dbReference type="AlphaFoldDB" id="A0A084IPI5"/>
<dbReference type="SUPFAM" id="SSF53850">
    <property type="entry name" value="Periplasmic binding protein-like II"/>
    <property type="match status" value="1"/>
</dbReference>
<dbReference type="InterPro" id="IPR050950">
    <property type="entry name" value="HTH-type_LysR_regulators"/>
</dbReference>
<dbReference type="InterPro" id="IPR036388">
    <property type="entry name" value="WH-like_DNA-bd_sf"/>
</dbReference>
<dbReference type="STRING" id="1304275.C41B8_03351"/>
<reference evidence="6 7" key="1">
    <citation type="submission" date="2013-03" db="EMBL/GenBank/DDBJ databases">
        <title>Salinisphaera hydrothermalis C41B8 Genome Sequencing.</title>
        <authorList>
            <person name="Li C."/>
            <person name="Lai Q."/>
            <person name="Shao Z."/>
        </authorList>
    </citation>
    <scope>NUCLEOTIDE SEQUENCE [LARGE SCALE GENOMIC DNA]</scope>
    <source>
        <strain evidence="6 7">C41B8</strain>
    </source>
</reference>
<gene>
    <name evidence="6" type="ORF">C41B8_03351</name>
</gene>
<evidence type="ECO:0000256" key="3">
    <source>
        <dbReference type="ARBA" id="ARBA00023125"/>
    </source>
</evidence>
<protein>
    <submittedName>
        <fullName evidence="6">LysR family transcriptional regulator</fullName>
    </submittedName>
</protein>
<dbReference type="EMBL" id="APNK01000003">
    <property type="protein sequence ID" value="KEZ78619.1"/>
    <property type="molecule type" value="Genomic_DNA"/>
</dbReference>
<sequence length="313" mass="34064">MIHSPIKLRHLAAFAEVARHGQFASAAEALSITQPGMSKTIRELETNLGVVLFERGPRGVTLTPAGRTLLRYTAPALRSIDEGIEAVRSEAPETVIRIGALSNVEGGLLPETLLALHRAQPDLRVEVDTGTSAALLTRLRLGELDLVIGRMSEAQEIRDLSFEHLYYEPMIVVVREGHPALDAGSAPTLDAFTHYPWVIPPRGTTLREQVERYWVERSIDPPHAIETLSLPLSQAYVLRSDAAWVTPADTARAAVSSHQMVVIASPVEIRGGSVGFAVNSSQPMSRAARQFCDCLRSTAAEYPGVDWANHLSA</sequence>
<evidence type="ECO:0000259" key="5">
    <source>
        <dbReference type="PROSITE" id="PS50931"/>
    </source>
</evidence>
<dbReference type="PRINTS" id="PR00039">
    <property type="entry name" value="HTHLYSR"/>
</dbReference>
<dbReference type="PANTHER" id="PTHR30419">
    <property type="entry name" value="HTH-TYPE TRANSCRIPTIONAL REGULATOR YBHD"/>
    <property type="match status" value="1"/>
</dbReference>
<dbReference type="GO" id="GO:0003677">
    <property type="term" value="F:DNA binding"/>
    <property type="evidence" value="ECO:0007669"/>
    <property type="project" value="UniProtKB-KW"/>
</dbReference>
<proteinExistence type="inferred from homology"/>
<dbReference type="Pfam" id="PF00126">
    <property type="entry name" value="HTH_1"/>
    <property type="match status" value="1"/>
</dbReference>
<dbReference type="eggNOG" id="COG0583">
    <property type="taxonomic scope" value="Bacteria"/>
</dbReference>
<keyword evidence="2" id="KW-0805">Transcription regulation</keyword>
<dbReference type="GO" id="GO:0005829">
    <property type="term" value="C:cytosol"/>
    <property type="evidence" value="ECO:0007669"/>
    <property type="project" value="TreeGrafter"/>
</dbReference>
<keyword evidence="3" id="KW-0238">DNA-binding</keyword>
<dbReference type="Gene3D" id="3.40.190.10">
    <property type="entry name" value="Periplasmic binding protein-like II"/>
    <property type="match status" value="2"/>
</dbReference>
<dbReference type="Pfam" id="PF03466">
    <property type="entry name" value="LysR_substrate"/>
    <property type="match status" value="1"/>
</dbReference>
<dbReference type="PANTHER" id="PTHR30419:SF8">
    <property type="entry name" value="NITROGEN ASSIMILATION TRANSCRIPTIONAL ACTIVATOR-RELATED"/>
    <property type="match status" value="1"/>
</dbReference>
<dbReference type="InterPro" id="IPR036390">
    <property type="entry name" value="WH_DNA-bd_sf"/>
</dbReference>
<evidence type="ECO:0000313" key="7">
    <source>
        <dbReference type="Proteomes" id="UP000028302"/>
    </source>
</evidence>
<evidence type="ECO:0000256" key="1">
    <source>
        <dbReference type="ARBA" id="ARBA00009437"/>
    </source>
</evidence>
<comment type="similarity">
    <text evidence="1">Belongs to the LysR transcriptional regulatory family.</text>
</comment>
<evidence type="ECO:0000313" key="6">
    <source>
        <dbReference type="EMBL" id="KEZ78619.1"/>
    </source>
</evidence>
<name>A0A084IPI5_SALHC</name>
<keyword evidence="4" id="KW-0804">Transcription</keyword>
<dbReference type="PROSITE" id="PS50931">
    <property type="entry name" value="HTH_LYSR"/>
    <property type="match status" value="1"/>
</dbReference>
<dbReference type="RefSeq" id="WP_051882943.1">
    <property type="nucleotide sequence ID" value="NZ_APNK01000003.1"/>
</dbReference>
<organism evidence="6 7">
    <name type="scientific">Salinisphaera hydrothermalis (strain C41B8)</name>
    <dbReference type="NCBI Taxonomy" id="1304275"/>
    <lineage>
        <taxon>Bacteria</taxon>
        <taxon>Pseudomonadati</taxon>
        <taxon>Pseudomonadota</taxon>
        <taxon>Gammaproteobacteria</taxon>
        <taxon>Salinisphaerales</taxon>
        <taxon>Salinisphaeraceae</taxon>
        <taxon>Salinisphaera</taxon>
    </lineage>
</organism>
<dbReference type="OrthoDB" id="9814165at2"/>
<dbReference type="FunFam" id="1.10.10.10:FF:000001">
    <property type="entry name" value="LysR family transcriptional regulator"/>
    <property type="match status" value="1"/>
</dbReference>
<dbReference type="InterPro" id="IPR000847">
    <property type="entry name" value="LysR_HTH_N"/>
</dbReference>
<accession>A0A084IPI5</accession>
<comment type="caution">
    <text evidence="6">The sequence shown here is derived from an EMBL/GenBank/DDBJ whole genome shotgun (WGS) entry which is preliminary data.</text>
</comment>
<dbReference type="GO" id="GO:0003700">
    <property type="term" value="F:DNA-binding transcription factor activity"/>
    <property type="evidence" value="ECO:0007669"/>
    <property type="project" value="InterPro"/>
</dbReference>
<evidence type="ECO:0000256" key="4">
    <source>
        <dbReference type="ARBA" id="ARBA00023163"/>
    </source>
</evidence>
<dbReference type="Proteomes" id="UP000028302">
    <property type="component" value="Unassembled WGS sequence"/>
</dbReference>
<keyword evidence="7" id="KW-1185">Reference proteome</keyword>
<feature type="domain" description="HTH lysR-type" evidence="5">
    <location>
        <begin position="6"/>
        <end position="63"/>
    </location>
</feature>
<dbReference type="InterPro" id="IPR005119">
    <property type="entry name" value="LysR_subst-bd"/>
</dbReference>
<evidence type="ECO:0000256" key="2">
    <source>
        <dbReference type="ARBA" id="ARBA00023015"/>
    </source>
</evidence>
<dbReference type="Gene3D" id="1.10.10.10">
    <property type="entry name" value="Winged helix-like DNA-binding domain superfamily/Winged helix DNA-binding domain"/>
    <property type="match status" value="1"/>
</dbReference>